<keyword evidence="3" id="KW-0804">Transcription</keyword>
<keyword evidence="8" id="KW-1185">Reference proteome</keyword>
<dbReference type="GO" id="GO:0043565">
    <property type="term" value="F:sequence-specific DNA binding"/>
    <property type="evidence" value="ECO:0007669"/>
    <property type="project" value="TreeGrafter"/>
</dbReference>
<proteinExistence type="predicted"/>
<evidence type="ECO:0000256" key="5">
    <source>
        <dbReference type="SAM" id="Coils"/>
    </source>
</evidence>
<dbReference type="Gene3D" id="4.10.280.10">
    <property type="entry name" value="Helix-loop-helix DNA-binding domain"/>
    <property type="match status" value="1"/>
</dbReference>
<dbReference type="EMBL" id="BDDD01005524">
    <property type="protein sequence ID" value="GAV89483.1"/>
    <property type="molecule type" value="Genomic_DNA"/>
</dbReference>
<feature type="domain" description="BHLH" evidence="6">
    <location>
        <begin position="36"/>
        <end position="85"/>
    </location>
</feature>
<dbReference type="GO" id="GO:0003700">
    <property type="term" value="F:DNA-binding transcription factor activity"/>
    <property type="evidence" value="ECO:0007669"/>
    <property type="project" value="TreeGrafter"/>
</dbReference>
<evidence type="ECO:0000313" key="7">
    <source>
        <dbReference type="EMBL" id="GAV89483.1"/>
    </source>
</evidence>
<dbReference type="PANTHER" id="PTHR31945:SF20">
    <property type="entry name" value="TRANSCRIPTION FACTOR DYT1"/>
    <property type="match status" value="1"/>
</dbReference>
<evidence type="ECO:0000256" key="1">
    <source>
        <dbReference type="ARBA" id="ARBA00004123"/>
    </source>
</evidence>
<reference evidence="8" key="1">
    <citation type="submission" date="2016-04" db="EMBL/GenBank/DDBJ databases">
        <title>Cephalotus genome sequencing.</title>
        <authorList>
            <person name="Fukushima K."/>
            <person name="Hasebe M."/>
            <person name="Fang X."/>
        </authorList>
    </citation>
    <scope>NUCLEOTIDE SEQUENCE [LARGE SCALE GENOMIC DNA]</scope>
    <source>
        <strain evidence="8">cv. St1</strain>
    </source>
</reference>
<name>A0A1Q3DAZ0_CEPFO</name>
<dbReference type="GO" id="GO:0005634">
    <property type="term" value="C:nucleus"/>
    <property type="evidence" value="ECO:0007669"/>
    <property type="project" value="UniProtKB-SubCell"/>
</dbReference>
<feature type="coiled-coil region" evidence="5">
    <location>
        <begin position="42"/>
        <end position="102"/>
    </location>
</feature>
<dbReference type="SMART" id="SM00353">
    <property type="entry name" value="HLH"/>
    <property type="match status" value="1"/>
</dbReference>
<feature type="non-terminal residue" evidence="7">
    <location>
        <position position="208"/>
    </location>
</feature>
<dbReference type="Pfam" id="PF00010">
    <property type="entry name" value="HLH"/>
    <property type="match status" value="1"/>
</dbReference>
<keyword evidence="5" id="KW-0175">Coiled coil</keyword>
<evidence type="ECO:0000256" key="2">
    <source>
        <dbReference type="ARBA" id="ARBA00023015"/>
    </source>
</evidence>
<dbReference type="InterPro" id="IPR051358">
    <property type="entry name" value="TF_AMS/ICE1/BHLH6-like"/>
</dbReference>
<dbReference type="SUPFAM" id="SSF47459">
    <property type="entry name" value="HLH, helix-loop-helix DNA-binding domain"/>
    <property type="match status" value="1"/>
</dbReference>
<dbReference type="PROSITE" id="PS50888">
    <property type="entry name" value="BHLH"/>
    <property type="match status" value="1"/>
</dbReference>
<evidence type="ECO:0000259" key="6">
    <source>
        <dbReference type="PROSITE" id="PS50888"/>
    </source>
</evidence>
<dbReference type="Proteomes" id="UP000187406">
    <property type="component" value="Unassembled WGS sequence"/>
</dbReference>
<evidence type="ECO:0000256" key="4">
    <source>
        <dbReference type="ARBA" id="ARBA00023242"/>
    </source>
</evidence>
<dbReference type="OrthoDB" id="690068at2759"/>
<dbReference type="InParanoid" id="A0A1Q3DAZ0"/>
<comment type="caution">
    <text evidence="7">The sequence shown here is derived from an EMBL/GenBank/DDBJ whole genome shotgun (WGS) entry which is preliminary data.</text>
</comment>
<accession>A0A1Q3DAZ0</accession>
<dbReference type="STRING" id="3775.A0A1Q3DAZ0"/>
<sequence>MELLGTALDGLCKIEQGSVRERTGRERHNINDDNSNYKSKNLHAERRRRQKLKDRLHALRALVPTITNLKKESIIEDAITYIQELQRNVKVLSDQLLEMESSPEEGEKCNSDEANAGEEMKRNGIEEDVSVASIEGNKLWIKIIFEKKRGGFNKLMEAMTYLGFELTDTSVTATKGALLVSSFVEGSYGEKLTVQQTKDLLLEIIKSI</sequence>
<dbReference type="InterPro" id="IPR011598">
    <property type="entry name" value="bHLH_dom"/>
</dbReference>
<evidence type="ECO:0000256" key="3">
    <source>
        <dbReference type="ARBA" id="ARBA00023163"/>
    </source>
</evidence>
<dbReference type="PANTHER" id="PTHR31945">
    <property type="entry name" value="TRANSCRIPTION FACTOR SCREAM2-RELATED"/>
    <property type="match status" value="1"/>
</dbReference>
<dbReference type="AlphaFoldDB" id="A0A1Q3DAZ0"/>
<dbReference type="FunCoup" id="A0A1Q3DAZ0">
    <property type="interactions" value="80"/>
</dbReference>
<organism evidence="7 8">
    <name type="scientific">Cephalotus follicularis</name>
    <name type="common">Albany pitcher plant</name>
    <dbReference type="NCBI Taxonomy" id="3775"/>
    <lineage>
        <taxon>Eukaryota</taxon>
        <taxon>Viridiplantae</taxon>
        <taxon>Streptophyta</taxon>
        <taxon>Embryophyta</taxon>
        <taxon>Tracheophyta</taxon>
        <taxon>Spermatophyta</taxon>
        <taxon>Magnoliopsida</taxon>
        <taxon>eudicotyledons</taxon>
        <taxon>Gunneridae</taxon>
        <taxon>Pentapetalae</taxon>
        <taxon>rosids</taxon>
        <taxon>fabids</taxon>
        <taxon>Oxalidales</taxon>
        <taxon>Cephalotaceae</taxon>
        <taxon>Cephalotus</taxon>
    </lineage>
</organism>
<evidence type="ECO:0000313" key="8">
    <source>
        <dbReference type="Proteomes" id="UP000187406"/>
    </source>
</evidence>
<keyword evidence="4" id="KW-0539">Nucleus</keyword>
<dbReference type="GO" id="GO:0046983">
    <property type="term" value="F:protein dimerization activity"/>
    <property type="evidence" value="ECO:0007669"/>
    <property type="project" value="InterPro"/>
</dbReference>
<dbReference type="InterPro" id="IPR036638">
    <property type="entry name" value="HLH_DNA-bd_sf"/>
</dbReference>
<keyword evidence="2" id="KW-0805">Transcription regulation</keyword>
<protein>
    <submittedName>
        <fullName evidence="7">HLH domain-containing protein</fullName>
    </submittedName>
</protein>
<comment type="subcellular location">
    <subcellularLocation>
        <location evidence="1">Nucleus</location>
    </subcellularLocation>
</comment>
<gene>
    <name evidence="7" type="ORF">CFOL_v3_32897</name>
</gene>